<dbReference type="KEGG" id="pcy:PCYB_134990"/>
<feature type="coiled-coil region" evidence="1">
    <location>
        <begin position="1468"/>
        <end position="1527"/>
    </location>
</feature>
<name>K6V0R0_PLACD</name>
<feature type="region of interest" description="Disordered" evidence="2">
    <location>
        <begin position="897"/>
        <end position="1030"/>
    </location>
</feature>
<feature type="compositionally biased region" description="Polar residues" evidence="2">
    <location>
        <begin position="997"/>
        <end position="1009"/>
    </location>
</feature>
<feature type="compositionally biased region" description="Polar residues" evidence="2">
    <location>
        <begin position="910"/>
        <end position="924"/>
    </location>
</feature>
<dbReference type="SUPFAM" id="SSF50978">
    <property type="entry name" value="WD40 repeat-like"/>
    <property type="match status" value="2"/>
</dbReference>
<dbReference type="InterPro" id="IPR036322">
    <property type="entry name" value="WD40_repeat_dom_sf"/>
</dbReference>
<feature type="coiled-coil region" evidence="1">
    <location>
        <begin position="1296"/>
        <end position="1358"/>
    </location>
</feature>
<evidence type="ECO:0008006" key="5">
    <source>
        <dbReference type="Google" id="ProtNLM"/>
    </source>
</evidence>
<evidence type="ECO:0000313" key="4">
    <source>
        <dbReference type="Proteomes" id="UP000006319"/>
    </source>
</evidence>
<feature type="region of interest" description="Disordered" evidence="2">
    <location>
        <begin position="248"/>
        <end position="274"/>
    </location>
</feature>
<feature type="compositionally biased region" description="Basic and acidic residues" evidence="2">
    <location>
        <begin position="1010"/>
        <end position="1024"/>
    </location>
</feature>
<dbReference type="SUPFAM" id="SSF69322">
    <property type="entry name" value="Tricorn protease domain 2"/>
    <property type="match status" value="1"/>
</dbReference>
<evidence type="ECO:0000313" key="3">
    <source>
        <dbReference type="EMBL" id="GAB68625.1"/>
    </source>
</evidence>
<dbReference type="Gene3D" id="1.10.287.1490">
    <property type="match status" value="1"/>
</dbReference>
<keyword evidence="1" id="KW-0175">Coiled coil</keyword>
<dbReference type="InterPro" id="IPR052993">
    <property type="entry name" value="CFA-57"/>
</dbReference>
<dbReference type="GeneID" id="14695003"/>
<evidence type="ECO:0000256" key="2">
    <source>
        <dbReference type="SAM" id="MobiDB-lite"/>
    </source>
</evidence>
<dbReference type="OMA" id="KNKYLYC"/>
<dbReference type="PhylomeDB" id="K6V0R0"/>
<organism evidence="3 4">
    <name type="scientific">Plasmodium cynomolgi (strain B)</name>
    <dbReference type="NCBI Taxonomy" id="1120755"/>
    <lineage>
        <taxon>Eukaryota</taxon>
        <taxon>Sar</taxon>
        <taxon>Alveolata</taxon>
        <taxon>Apicomplexa</taxon>
        <taxon>Aconoidasida</taxon>
        <taxon>Haemosporida</taxon>
        <taxon>Plasmodiidae</taxon>
        <taxon>Plasmodium</taxon>
        <taxon>Plasmodium (Plasmodium)</taxon>
    </lineage>
</organism>
<dbReference type="EMBL" id="DF157105">
    <property type="protein sequence ID" value="GAB68625.1"/>
    <property type="molecule type" value="Genomic_DNA"/>
</dbReference>
<dbReference type="VEuPathDB" id="PlasmoDB:PCYB_134990"/>
<feature type="coiled-coil region" evidence="1">
    <location>
        <begin position="1066"/>
        <end position="1133"/>
    </location>
</feature>
<gene>
    <name evidence="3" type="ORF">PCYB_134990</name>
</gene>
<feature type="compositionally biased region" description="Basic and acidic residues" evidence="2">
    <location>
        <begin position="961"/>
        <end position="996"/>
    </location>
</feature>
<dbReference type="PANTHER" id="PTHR32215">
    <property type="entry name" value="CILIA- AND FLAGELLA-ASSOCIATED PROTEIN 57"/>
    <property type="match status" value="1"/>
</dbReference>
<protein>
    <recommendedName>
        <fullName evidence="5">WD repeat-containing protein 65</fullName>
    </recommendedName>
</protein>
<dbReference type="InterPro" id="IPR001680">
    <property type="entry name" value="WD40_rpt"/>
</dbReference>
<sequence length="1561" mass="179097">MYAFEKKEETYFTKAIYAYGINRNIKNPFYLLEENCFFYCIGTNGVIHSLSEKKQKFLLSDESSYGIVCLGISNDRKLLVLGERSVRKPFLSIYNKNSKLVKRLTLEMADNECTIMHVAFSSKNKYLYCLTNGSTKSLFFCYDWLQEKLMFCKIFSPSLFCDYCDICLNVQNSSYIALLSVCAVKSGVGSDAIGQVTADGTVEATFNGTANLTANGTANLTANGTANLTADATANLTADLTADYTNRGQRHRNTTQQNNHVEEGQKAAGETPPVGPATQRHVFLYHNVERNLVEIKIKNKKLDKIDRNFTNCCWLSDGVLLLTNKNNHLIFYDVKKEKVKIYNKHLSSREVVKVACLSRGFLLFDYEGVHIYERSPDLSTNMCYSLKYSARFNFSALMNGYCLVSPCEKFLYFLAQDGNLKKFDMWKGRCSGGSRGSGGKGEEKIALEGSTWDNELAGDNPTGLNGEQSTIEVDRSTIDADLLPTGDEHSPIGRDHSPVETDHSPIGIDHSPVERDHCPIGMDHSPLDMGSHPPFKNYEKHVETVLADVSPAKINDFDVCMKHPLIILCYDDNVIKIINYKKKEVVMSNSFNNEPLHLSIHCSGHLLLVAFTDKLRLFHILYNKLKIKKEFFLKNCSCCKFSNGGSFMAVSKISTIYIYKTYTYELLYVLKSHVNYITDLVWSCNDFSVFSIGKDGYLFEYSLYNNGNKNMEVMQKEKKFLSIDLEILNEKNKKKEGNKENSDISPNQGKYGSEYKSFSNLRTNEMKNVYVSCDDKTIKQFCNSKVECVLESEFLVDKILLYKNKFLIASYYNGFYCRIRFYALPLCGLFLEIPCHILNCVNLKLDANRELLFSCSRDGSIYIFSIEKMDSFFLFQNSSSALGQVTNTAQVGNVANAKMDGDQKGGGNSQKGQLLSSANDTTGVYSEELVSKGELLRRTDDPNGREGPSNGDLPSTGATTAEKKSILSDLSAERGDNRSGDNRSGDNRSGDNRSGDNRSGNNQSGANRSGDNRSGDNQRGDGPHGPKQMSKMKNNFLIYDLENKTNYVLNEEEKESDDILIDFYYVQKKNKEFLELQKKITNLKNQMELEMKNRESIHKSEMNKLDKEKNVEIKNLLKINKNIIKEKDKVEETCKKSLYELEEKHTYFVNQLNAQFYLTNKICEEKFLKIQEEFNLYKKKSTEEILELKKEHQMKVTQLSAQKDEEVKKKNELVENLKERYDNLQKEKEEYIKQIEEDVDEEILLISQKYEQQIAELKQDKYDLLGKFKLYEHIEGELKESIQLEKEKFVKNNITAKRLQESIDHLKGEVKTLKENLMEKDDEIEGMNKDMSNLNKKNEELEKLKIVLSQKIKDLESNLSPKNSEIKILREKIEEMSKCFENNHKKTVNLQIEINEYKMKIKSLHDDLVCNNKTIGNYEKILKNLQEHIKECYLHLHDKKIFNASFLNLYNKFHKVNDVKNYDTKNVFSEYLRQKEHLENMIEVLKDKLQKESAAFRTEKIKMMNENSLLLKEINDLKVDLNFLKAECHDAKLMNRKIEFLRKYNKKGGEGSATKQVPPEG</sequence>
<dbReference type="RefSeq" id="XP_004224572.1">
    <property type="nucleotide sequence ID" value="XM_004224524.1"/>
</dbReference>
<dbReference type="InterPro" id="IPR015943">
    <property type="entry name" value="WD40/YVTN_repeat-like_dom_sf"/>
</dbReference>
<proteinExistence type="predicted"/>
<dbReference type="Gene3D" id="2.130.10.10">
    <property type="entry name" value="YVTN repeat-like/Quinoprotein amine dehydrogenase"/>
    <property type="match status" value="2"/>
</dbReference>
<dbReference type="OrthoDB" id="47276at2759"/>
<dbReference type="PANTHER" id="PTHR32215:SF0">
    <property type="entry name" value="CILIA- AND FLAGELLA-ASSOCIATED PROTEIN 57"/>
    <property type="match status" value="1"/>
</dbReference>
<accession>K6V0R0</accession>
<dbReference type="SMART" id="SM00320">
    <property type="entry name" value="WD40"/>
    <property type="match status" value="5"/>
</dbReference>
<feature type="compositionally biased region" description="Basic and acidic residues" evidence="2">
    <location>
        <begin position="929"/>
        <end position="944"/>
    </location>
</feature>
<dbReference type="Proteomes" id="UP000006319">
    <property type="component" value="Chromosome 13"/>
</dbReference>
<keyword evidence="4" id="KW-1185">Reference proteome</keyword>
<dbReference type="eggNOG" id="ENOG502QTIS">
    <property type="taxonomic scope" value="Eukaryota"/>
</dbReference>
<reference evidence="3 4" key="1">
    <citation type="journal article" date="2012" name="Nat. Genet.">
        <title>Plasmodium cynomolgi genome sequences provide insight into Plasmodium vivax and the monkey malaria clade.</title>
        <authorList>
            <person name="Tachibana S."/>
            <person name="Sullivan S.A."/>
            <person name="Kawai S."/>
            <person name="Nakamura S."/>
            <person name="Kim H.R."/>
            <person name="Goto N."/>
            <person name="Arisue N."/>
            <person name="Palacpac N.M.Q."/>
            <person name="Honma H."/>
            <person name="Yagi M."/>
            <person name="Tougan T."/>
            <person name="Katakai Y."/>
            <person name="Kaneko O."/>
            <person name="Mita T."/>
            <person name="Kita K."/>
            <person name="Yasutomi Y."/>
            <person name="Sutton P.L."/>
            <person name="Shakhbatyan R."/>
            <person name="Horii T."/>
            <person name="Yasunaga T."/>
            <person name="Barnwell J.W."/>
            <person name="Escalante A.A."/>
            <person name="Carlton J.M."/>
            <person name="Tanabe K."/>
        </authorList>
    </citation>
    <scope>NUCLEOTIDE SEQUENCE [LARGE SCALE GENOMIC DNA]</scope>
    <source>
        <strain evidence="3 4">B</strain>
    </source>
</reference>
<feature type="coiled-coil region" evidence="1">
    <location>
        <begin position="1196"/>
        <end position="1241"/>
    </location>
</feature>
<evidence type="ECO:0000256" key="1">
    <source>
        <dbReference type="SAM" id="Coils"/>
    </source>
</evidence>